<proteinExistence type="predicted"/>
<feature type="region of interest" description="Disordered" evidence="1">
    <location>
        <begin position="50"/>
        <end position="83"/>
    </location>
</feature>
<gene>
    <name evidence="2" type="ORF">H2LOC_008415</name>
</gene>
<dbReference type="EMBL" id="CP046052">
    <property type="protein sequence ID" value="QGM45722.1"/>
    <property type="molecule type" value="Genomic_DNA"/>
</dbReference>
<feature type="compositionally biased region" description="Low complexity" evidence="1">
    <location>
        <begin position="69"/>
        <end position="78"/>
    </location>
</feature>
<dbReference type="AlphaFoldDB" id="A0A6B8KDP8"/>
<dbReference type="SUPFAM" id="SSF74653">
    <property type="entry name" value="TolA/TonB C-terminal domain"/>
    <property type="match status" value="1"/>
</dbReference>
<evidence type="ECO:0000256" key="1">
    <source>
        <dbReference type="SAM" id="MobiDB-lite"/>
    </source>
</evidence>
<accession>A0A6B8KDP8</accession>
<dbReference type="Gene3D" id="3.30.1150.10">
    <property type="match status" value="1"/>
</dbReference>
<name>A0A6B8KDP8_9HYPH</name>
<sequence length="179" mass="18930">MQDDFRLPRARIQRARGRNKPLVLERDKMKHLALGLAALVFATSAWAETGQGVPPAAEPAETSKPAPPADSATPTAPAHAGKAKMHVGGRAKAYEMPRKAYAKTLAAEIRRHTPKIASQESGVVTVAFTVGASGRVVSHTVKHASNPALVAAVGKILSSIQTPPPPGGSFTAEQEFRFR</sequence>
<dbReference type="Proteomes" id="UP000309061">
    <property type="component" value="Chromosome"/>
</dbReference>
<evidence type="ECO:0000313" key="3">
    <source>
        <dbReference type="Proteomes" id="UP000309061"/>
    </source>
</evidence>
<dbReference type="KEGG" id="mhey:H2LOC_008415"/>
<organism evidence="2 3">
    <name type="scientific">Methylocystis heyeri</name>
    <dbReference type="NCBI Taxonomy" id="391905"/>
    <lineage>
        <taxon>Bacteria</taxon>
        <taxon>Pseudomonadati</taxon>
        <taxon>Pseudomonadota</taxon>
        <taxon>Alphaproteobacteria</taxon>
        <taxon>Hyphomicrobiales</taxon>
        <taxon>Methylocystaceae</taxon>
        <taxon>Methylocystis</taxon>
    </lineage>
</organism>
<keyword evidence="3" id="KW-1185">Reference proteome</keyword>
<evidence type="ECO:0000313" key="2">
    <source>
        <dbReference type="EMBL" id="QGM45722.1"/>
    </source>
</evidence>
<dbReference type="OrthoDB" id="8456255at2"/>
<reference evidence="2 3" key="1">
    <citation type="submission" date="2019-11" db="EMBL/GenBank/DDBJ databases">
        <title>The genome sequence of Methylocystis heyeri.</title>
        <authorList>
            <person name="Oshkin I.Y."/>
            <person name="Miroshnikov K."/>
            <person name="Dedysh S.N."/>
        </authorList>
    </citation>
    <scope>NUCLEOTIDE SEQUENCE [LARGE SCALE GENOMIC DNA]</scope>
    <source>
        <strain evidence="2 3">H2</strain>
    </source>
</reference>
<protein>
    <submittedName>
        <fullName evidence="2">Energy transducer TonB</fullName>
    </submittedName>
</protein>